<dbReference type="AlphaFoldDB" id="K1WQK8"/>
<dbReference type="Proteomes" id="UP000006753">
    <property type="component" value="Unassembled WGS sequence"/>
</dbReference>
<gene>
    <name evidence="2" type="ORF">MBM_06502</name>
</gene>
<dbReference type="OrthoDB" id="10277992at2759"/>
<sequence>MAIRETQTTNISHFVKVQPQTYTHTRVPGIMKNTHTTLPVWFPEREPRVCTIFWLLNSCGCVRNSDHDIALHTSPCKQRITGRPWKKCQEPQKKLWAWEDQPCTDCAAIPLRIIIEPETPRPRSPDPGPESWVMLQGDSESPVAQGTETLWTEIPNGQSPSGFRRMWSESNRPGASPAPTAEHVKLLIKIQRGKRAEAARRRSAVIEAAFESYAARERARDPALVIMPPRVFKDRDEMPLNVAAGLPANARW</sequence>
<evidence type="ECO:0000313" key="3">
    <source>
        <dbReference type="Proteomes" id="UP000006753"/>
    </source>
</evidence>
<accession>K1WQK8</accession>
<feature type="region of interest" description="Disordered" evidence="1">
    <location>
        <begin position="152"/>
        <end position="180"/>
    </location>
</feature>
<reference evidence="2 3" key="1">
    <citation type="journal article" date="2012" name="BMC Genomics">
        <title>Sequencing the genome of Marssonina brunnea reveals fungus-poplar co-evolution.</title>
        <authorList>
            <person name="Zhu S."/>
            <person name="Cao Y.-Z."/>
            <person name="Jiang C."/>
            <person name="Tan B.-Y."/>
            <person name="Wang Z."/>
            <person name="Feng S."/>
            <person name="Zhang L."/>
            <person name="Su X.-H."/>
            <person name="Brejova B."/>
            <person name="Vinar T."/>
            <person name="Xu M."/>
            <person name="Wang M.-X."/>
            <person name="Zhang S.-G."/>
            <person name="Huang M.-R."/>
            <person name="Wu R."/>
            <person name="Zhou Y."/>
        </authorList>
    </citation>
    <scope>NUCLEOTIDE SEQUENCE [LARGE SCALE GENOMIC DNA]</scope>
    <source>
        <strain evidence="2 3">MB_m1</strain>
    </source>
</reference>
<protein>
    <submittedName>
        <fullName evidence="2">Uncharacterized protein</fullName>
    </submittedName>
</protein>
<feature type="compositionally biased region" description="Polar residues" evidence="1">
    <location>
        <begin position="152"/>
        <end position="161"/>
    </location>
</feature>
<dbReference type="EMBL" id="JH921442">
    <property type="protein sequence ID" value="EKD15286.1"/>
    <property type="molecule type" value="Genomic_DNA"/>
</dbReference>
<dbReference type="GeneID" id="18762437"/>
<keyword evidence="3" id="KW-1185">Reference proteome</keyword>
<evidence type="ECO:0000313" key="2">
    <source>
        <dbReference type="EMBL" id="EKD15286.1"/>
    </source>
</evidence>
<evidence type="ECO:0000256" key="1">
    <source>
        <dbReference type="SAM" id="MobiDB-lite"/>
    </source>
</evidence>
<dbReference type="InParanoid" id="K1WQK8"/>
<dbReference type="KEGG" id="mbe:MBM_06502"/>
<proteinExistence type="predicted"/>
<dbReference type="HOGENOM" id="CLU_1102994_0_0_1"/>
<name>K1WQK8_MARBU</name>
<organism evidence="2 3">
    <name type="scientific">Marssonina brunnea f. sp. multigermtubi (strain MB_m1)</name>
    <name type="common">Marssonina leaf spot fungus</name>
    <dbReference type="NCBI Taxonomy" id="1072389"/>
    <lineage>
        <taxon>Eukaryota</taxon>
        <taxon>Fungi</taxon>
        <taxon>Dikarya</taxon>
        <taxon>Ascomycota</taxon>
        <taxon>Pezizomycotina</taxon>
        <taxon>Leotiomycetes</taxon>
        <taxon>Helotiales</taxon>
        <taxon>Drepanopezizaceae</taxon>
        <taxon>Drepanopeziza</taxon>
    </lineage>
</organism>